<dbReference type="RefSeq" id="WP_040136544.1">
    <property type="nucleotide sequence ID" value="NZ_CP009889.1"/>
</dbReference>
<keyword evidence="1" id="KW-0902">Two-component regulatory system</keyword>
<dbReference type="PANTHER" id="PTHR37299">
    <property type="entry name" value="TRANSCRIPTIONAL REGULATOR-RELATED"/>
    <property type="match status" value="1"/>
</dbReference>
<dbReference type="KEGG" id="pseo:OM33_21010"/>
<feature type="modified residue" description="4-aspartylphosphate" evidence="2">
    <location>
        <position position="62"/>
    </location>
</feature>
<dbReference type="AlphaFoldDB" id="A0A0A7ELE9"/>
<dbReference type="SMART" id="SM00448">
    <property type="entry name" value="REC"/>
    <property type="match status" value="1"/>
</dbReference>
<dbReference type="Gene3D" id="3.40.50.2300">
    <property type="match status" value="1"/>
</dbReference>
<keyword evidence="2" id="KW-0597">Phosphoprotein</keyword>
<dbReference type="SUPFAM" id="SSF52172">
    <property type="entry name" value="CheY-like"/>
    <property type="match status" value="1"/>
</dbReference>
<gene>
    <name evidence="5" type="ORF">OM33_21010</name>
</gene>
<feature type="domain" description="HTH LytTR-type" evidence="4">
    <location>
        <begin position="144"/>
        <end position="240"/>
    </location>
</feature>
<dbReference type="GO" id="GO:0003677">
    <property type="term" value="F:DNA binding"/>
    <property type="evidence" value="ECO:0007669"/>
    <property type="project" value="InterPro"/>
</dbReference>
<keyword evidence="6" id="KW-1185">Reference proteome</keyword>
<name>A0A0A7ELE9_9GAMM</name>
<evidence type="ECO:0000259" key="4">
    <source>
        <dbReference type="PROSITE" id="PS50930"/>
    </source>
</evidence>
<dbReference type="PANTHER" id="PTHR37299:SF1">
    <property type="entry name" value="STAGE 0 SPORULATION PROTEIN A HOMOLOG"/>
    <property type="match status" value="1"/>
</dbReference>
<dbReference type="STRING" id="1348114.OM33_21010"/>
<dbReference type="InterPro" id="IPR046947">
    <property type="entry name" value="LytR-like"/>
</dbReference>
<dbReference type="PROSITE" id="PS50110">
    <property type="entry name" value="RESPONSE_REGULATORY"/>
    <property type="match status" value="1"/>
</dbReference>
<dbReference type="GO" id="GO:0000156">
    <property type="term" value="F:phosphorelay response regulator activity"/>
    <property type="evidence" value="ECO:0007669"/>
    <property type="project" value="InterPro"/>
</dbReference>
<evidence type="ECO:0000313" key="5">
    <source>
        <dbReference type="EMBL" id="AIY67500.1"/>
    </source>
</evidence>
<dbReference type="Proteomes" id="UP000030341">
    <property type="component" value="Chromosome 2"/>
</dbReference>
<dbReference type="Pfam" id="PF04397">
    <property type="entry name" value="LytTR"/>
    <property type="match status" value="1"/>
</dbReference>
<reference evidence="5 6" key="1">
    <citation type="submission" date="2014-11" db="EMBL/GenBank/DDBJ databases">
        <title>Complete Genome Sequence of Pseudoalteromonas sp. Strain OCN003 Isolated from Kaneohe Bay, Oahu, Hawaii.</title>
        <authorList>
            <person name="Beurmann S."/>
            <person name="Videau P."/>
            <person name="Ushijima B."/>
            <person name="Smith A.M."/>
            <person name="Aeby G.S."/>
            <person name="Callahan S.M."/>
            <person name="Belcaid M."/>
        </authorList>
    </citation>
    <scope>NUCLEOTIDE SEQUENCE [LARGE SCALE GENOMIC DNA]</scope>
    <source>
        <strain evidence="5 6">OCN003</strain>
    </source>
</reference>
<evidence type="ECO:0000259" key="3">
    <source>
        <dbReference type="PROSITE" id="PS50110"/>
    </source>
</evidence>
<evidence type="ECO:0000313" key="6">
    <source>
        <dbReference type="Proteomes" id="UP000030341"/>
    </source>
</evidence>
<sequence length="240" mass="28012">MAIQTQQTRYRCIIVDDEALGRELIEMHLAQFAEFELVASCSSAIEAHQLLQNQSVDLLFLDIEMPVLKGTDFYQNLAHKPYVIFTTAYRDYAIEGFELDAVDYLLKPIVFSRFFKAIEKFKQRITNLHHAEPNVPTQQTPNAMFVRENRKQVRIVFENVLYIEGLKDYIKIFLRDGSHIIKSSMSAFESQLPENFARVHRSFIVNVDHISAYAHQYLELNEIEIPIGEQYRKHLKNKLG</sequence>
<proteinExistence type="predicted"/>
<organism evidence="5 6">
    <name type="scientific">Pseudoalteromonas piratica</name>
    <dbReference type="NCBI Taxonomy" id="1348114"/>
    <lineage>
        <taxon>Bacteria</taxon>
        <taxon>Pseudomonadati</taxon>
        <taxon>Pseudomonadota</taxon>
        <taxon>Gammaproteobacteria</taxon>
        <taxon>Alteromonadales</taxon>
        <taxon>Pseudoalteromonadaceae</taxon>
        <taxon>Pseudoalteromonas</taxon>
    </lineage>
</organism>
<dbReference type="OrthoDB" id="236568at2"/>
<evidence type="ECO:0000256" key="1">
    <source>
        <dbReference type="ARBA" id="ARBA00023012"/>
    </source>
</evidence>
<protein>
    <submittedName>
        <fullName evidence="5">Chemotaxis protein CheY</fullName>
    </submittedName>
</protein>
<dbReference type="EMBL" id="CP009889">
    <property type="protein sequence ID" value="AIY67500.1"/>
    <property type="molecule type" value="Genomic_DNA"/>
</dbReference>
<dbReference type="HOGENOM" id="CLU_000445_14_1_6"/>
<evidence type="ECO:0000256" key="2">
    <source>
        <dbReference type="PROSITE-ProRule" id="PRU00169"/>
    </source>
</evidence>
<dbReference type="SMART" id="SM00850">
    <property type="entry name" value="LytTR"/>
    <property type="match status" value="1"/>
</dbReference>
<dbReference type="PROSITE" id="PS50930">
    <property type="entry name" value="HTH_LYTTR"/>
    <property type="match status" value="1"/>
</dbReference>
<feature type="domain" description="Response regulatory" evidence="3">
    <location>
        <begin position="11"/>
        <end position="122"/>
    </location>
</feature>
<accession>A0A0A7ELE9</accession>
<dbReference type="InterPro" id="IPR001789">
    <property type="entry name" value="Sig_transdc_resp-reg_receiver"/>
</dbReference>
<dbReference type="InterPro" id="IPR007492">
    <property type="entry name" value="LytTR_DNA-bd_dom"/>
</dbReference>
<dbReference type="Pfam" id="PF00072">
    <property type="entry name" value="Response_reg"/>
    <property type="match status" value="1"/>
</dbReference>
<dbReference type="InterPro" id="IPR011006">
    <property type="entry name" value="CheY-like_superfamily"/>
</dbReference>
<dbReference type="Gene3D" id="2.40.50.1020">
    <property type="entry name" value="LytTr DNA-binding domain"/>
    <property type="match status" value="1"/>
</dbReference>
<dbReference type="eggNOG" id="COG3279">
    <property type="taxonomic scope" value="Bacteria"/>
</dbReference>